<sequence>KERKSFMSWDPGIPGKLKRNMMSQRLEEKREVHLARTKQRHHDRTALPLRLTSCIFKRPVTKITAHPGNEVRRNQREETLKKPQQASAFRRLRGLRDRSPEGDLFRTLDSANIFSGIAPGGGAAESQGLAGERSLHTSTKAIPAPSSDGAERIPGLGLFLPESLGRQPVVTYAQIRRQAQKVKQARERLIMALRADELAREAERARGLGN</sequence>
<feature type="domain" description="Methyl-CpG-binding" evidence="2">
    <location>
        <begin position="28"/>
        <end position="96"/>
    </location>
</feature>
<dbReference type="AlphaFoldDB" id="A0A8C3WDK5"/>
<keyword evidence="4" id="KW-1185">Reference proteome</keyword>
<dbReference type="InterPro" id="IPR032343">
    <property type="entry name" value="MBD2/MBD3_p55-bd"/>
</dbReference>
<organism evidence="3 4">
    <name type="scientific">Catagonus wagneri</name>
    <name type="common">Chacoan peccary</name>
    <dbReference type="NCBI Taxonomy" id="51154"/>
    <lineage>
        <taxon>Eukaryota</taxon>
        <taxon>Metazoa</taxon>
        <taxon>Chordata</taxon>
        <taxon>Craniata</taxon>
        <taxon>Vertebrata</taxon>
        <taxon>Euteleostomi</taxon>
        <taxon>Mammalia</taxon>
        <taxon>Eutheria</taxon>
        <taxon>Laurasiatheria</taxon>
        <taxon>Artiodactyla</taxon>
        <taxon>Suina</taxon>
        <taxon>Tayassuidae</taxon>
        <taxon>Catagonus</taxon>
    </lineage>
</organism>
<dbReference type="Pfam" id="PF14048">
    <property type="entry name" value="MBD_C"/>
    <property type="match status" value="1"/>
</dbReference>
<evidence type="ECO:0000259" key="2">
    <source>
        <dbReference type="Pfam" id="PF16564"/>
    </source>
</evidence>
<evidence type="ECO:0000259" key="1">
    <source>
        <dbReference type="Pfam" id="PF14048"/>
    </source>
</evidence>
<dbReference type="Pfam" id="PF16564">
    <property type="entry name" value="MBDa"/>
    <property type="match status" value="1"/>
</dbReference>
<protein>
    <submittedName>
        <fullName evidence="3">Uncharacterized protein</fullName>
    </submittedName>
</protein>
<evidence type="ECO:0000313" key="4">
    <source>
        <dbReference type="Proteomes" id="UP000694540"/>
    </source>
</evidence>
<dbReference type="GeneTree" id="ENSGT00950000183005"/>
<dbReference type="Ensembl" id="ENSCWAT00000015884.1">
    <property type="protein sequence ID" value="ENSCWAP00000014634.1"/>
    <property type="gene ID" value="ENSCWAG00000011348.1"/>
</dbReference>
<dbReference type="InterPro" id="IPR025884">
    <property type="entry name" value="MeCpG-bd_2/3_C_dom"/>
</dbReference>
<name>A0A8C3WDK5_9CETA</name>
<evidence type="ECO:0000313" key="3">
    <source>
        <dbReference type="Ensembl" id="ENSCWAP00000014634.1"/>
    </source>
</evidence>
<feature type="domain" description="Methyl-CpG binding protein 2/3 C-terminal" evidence="1">
    <location>
        <begin position="102"/>
        <end position="193"/>
    </location>
</feature>
<dbReference type="GO" id="GO:0005634">
    <property type="term" value="C:nucleus"/>
    <property type="evidence" value="ECO:0007669"/>
    <property type="project" value="UniProtKB-ARBA"/>
</dbReference>
<accession>A0A8C3WDK5</accession>
<reference evidence="3" key="2">
    <citation type="submission" date="2025-09" db="UniProtKB">
        <authorList>
            <consortium name="Ensembl"/>
        </authorList>
    </citation>
    <scope>IDENTIFICATION</scope>
</reference>
<reference evidence="3" key="1">
    <citation type="submission" date="2025-08" db="UniProtKB">
        <authorList>
            <consortium name="Ensembl"/>
        </authorList>
    </citation>
    <scope>IDENTIFICATION</scope>
</reference>
<proteinExistence type="predicted"/>
<dbReference type="Proteomes" id="UP000694540">
    <property type="component" value="Unplaced"/>
</dbReference>